<feature type="transmembrane region" description="Helical" evidence="7">
    <location>
        <begin position="309"/>
        <end position="330"/>
    </location>
</feature>
<evidence type="ECO:0000256" key="7">
    <source>
        <dbReference type="SAM" id="Phobius"/>
    </source>
</evidence>
<dbReference type="EMBL" id="VULZ01000001">
    <property type="protein sequence ID" value="MSS13519.1"/>
    <property type="molecule type" value="Genomic_DNA"/>
</dbReference>
<dbReference type="PROSITE" id="PS00610">
    <property type="entry name" value="NA_NEUROTRAN_SYMP_1"/>
    <property type="match status" value="1"/>
</dbReference>
<dbReference type="PANTHER" id="PTHR42948">
    <property type="entry name" value="TRANSPORTER"/>
    <property type="match status" value="1"/>
</dbReference>
<dbReference type="InterPro" id="IPR037272">
    <property type="entry name" value="SNS_sf"/>
</dbReference>
<evidence type="ECO:0000313" key="9">
    <source>
        <dbReference type="Proteomes" id="UP000481852"/>
    </source>
</evidence>
<evidence type="ECO:0000256" key="4">
    <source>
        <dbReference type="ARBA" id="ARBA00022989"/>
    </source>
</evidence>
<keyword evidence="4 7" id="KW-1133">Transmembrane helix</keyword>
<feature type="transmembrane region" description="Helical" evidence="7">
    <location>
        <begin position="39"/>
        <end position="64"/>
    </location>
</feature>
<name>A0A6L5WZJ6_9FIRM</name>
<feature type="transmembrane region" description="Helical" evidence="7">
    <location>
        <begin position="350"/>
        <end position="370"/>
    </location>
</feature>
<dbReference type="CDD" id="cd10336">
    <property type="entry name" value="SLC6sbd_Tyt1-Like"/>
    <property type="match status" value="1"/>
</dbReference>
<gene>
    <name evidence="8" type="ORF">FYJ35_00370</name>
</gene>
<dbReference type="Proteomes" id="UP000481852">
    <property type="component" value="Unassembled WGS sequence"/>
</dbReference>
<evidence type="ECO:0000256" key="3">
    <source>
        <dbReference type="ARBA" id="ARBA00022692"/>
    </source>
</evidence>
<dbReference type="PROSITE" id="PS50267">
    <property type="entry name" value="NA_NEUROTRAN_SYMP_3"/>
    <property type="match status" value="1"/>
</dbReference>
<comment type="similarity">
    <text evidence="6">Belongs to the sodium:neurotransmitter symporter (SNF) (TC 2.A.22) family.</text>
</comment>
<feature type="transmembrane region" description="Helical" evidence="7">
    <location>
        <begin position="390"/>
        <end position="407"/>
    </location>
</feature>
<protein>
    <recommendedName>
        <fullName evidence="6">Transporter</fullName>
    </recommendedName>
</protein>
<evidence type="ECO:0000256" key="6">
    <source>
        <dbReference type="RuleBase" id="RU003732"/>
    </source>
</evidence>
<dbReference type="RefSeq" id="WP_154521500.1">
    <property type="nucleotide sequence ID" value="NZ_JAQYJL010000025.1"/>
</dbReference>
<keyword evidence="9" id="KW-1185">Reference proteome</keyword>
<dbReference type="PANTHER" id="PTHR42948:SF1">
    <property type="entry name" value="TRANSPORTER"/>
    <property type="match status" value="1"/>
</dbReference>
<dbReference type="InterPro" id="IPR047218">
    <property type="entry name" value="YocR/YhdH-like"/>
</dbReference>
<keyword evidence="2 6" id="KW-0813">Transport</keyword>
<keyword evidence="3 6" id="KW-0812">Transmembrane</keyword>
<dbReference type="Pfam" id="PF00209">
    <property type="entry name" value="SNF"/>
    <property type="match status" value="2"/>
</dbReference>
<dbReference type="PRINTS" id="PR00176">
    <property type="entry name" value="NANEUSMPORT"/>
</dbReference>
<feature type="transmembrane region" description="Helical" evidence="7">
    <location>
        <begin position="258"/>
        <end position="276"/>
    </location>
</feature>
<feature type="transmembrane region" description="Helical" evidence="7">
    <location>
        <begin position="178"/>
        <end position="198"/>
    </location>
</feature>
<dbReference type="NCBIfam" id="NF037979">
    <property type="entry name" value="Na_transp"/>
    <property type="match status" value="1"/>
</dbReference>
<reference evidence="8 9" key="1">
    <citation type="submission" date="2019-08" db="EMBL/GenBank/DDBJ databases">
        <title>In-depth cultivation of the pig gut microbiome towards novel bacterial diversity and tailored functional studies.</title>
        <authorList>
            <person name="Wylensek D."/>
            <person name="Hitch T.C.A."/>
            <person name="Clavel T."/>
        </authorList>
    </citation>
    <scope>NUCLEOTIDE SEQUENCE [LARGE SCALE GENOMIC DNA]</scope>
    <source>
        <strain evidence="8 9">Oil+RF-744-WCA-WT-11</strain>
    </source>
</reference>
<evidence type="ECO:0000313" key="8">
    <source>
        <dbReference type="EMBL" id="MSS13519.1"/>
    </source>
</evidence>
<comment type="subcellular location">
    <subcellularLocation>
        <location evidence="1">Membrane</location>
        <topology evidence="1">Multi-pass membrane protein</topology>
    </subcellularLocation>
</comment>
<dbReference type="GO" id="GO:0015293">
    <property type="term" value="F:symporter activity"/>
    <property type="evidence" value="ECO:0007669"/>
    <property type="project" value="UniProtKB-KW"/>
</dbReference>
<feature type="transmembrane region" description="Helical" evidence="7">
    <location>
        <begin position="218"/>
        <end position="246"/>
    </location>
</feature>
<keyword evidence="6" id="KW-0769">Symport</keyword>
<dbReference type="InterPro" id="IPR000175">
    <property type="entry name" value="Na/ntran_symport"/>
</dbReference>
<proteinExistence type="inferred from homology"/>
<sequence>MEKRERFGSRLGFLLVSAGCAIGIGNVWRFPFITGQYGGAAFVLLYLIFLVVMGWPVMTMEFAVGRAAKKSAGKCFQALAPGGGRSGWRFYTIFAIIGNYLLMMYYTTVAGWMLNYMFKMASGQLSGLAEDEAGQIFNSMLADPRQMVLWMLAVTVIGLLIVAQGVQNGVEKVTKPMMLILFFLMLVLAIRSITLPGAGEGLKFYLVPDFSQWKGTEIFNVIFAAMGQAFFTLSLGIAALTIFGSYIGKEKSLPGESAMVIVLDTFVAIMAGLIIFPGCSAYNVKMDQGPGLIFIALPKVFARMRGGRFWGTLFFLFMVFASLSTVIAVFENIIAMNMDAFGWKRKKSVLVNGILLILLSLPCALGYNLLSAVQPLGAGSTILDFEDFLVSNNILPIGSLIYVLFCTRKSGWGFDAFLKEANTGDGPKFSRRFRFYMTYILPLGILTILIGGYVQKFAG</sequence>
<organism evidence="8 9">
    <name type="scientific">Porcincola intestinalis</name>
    <dbReference type="NCBI Taxonomy" id="2606632"/>
    <lineage>
        <taxon>Bacteria</taxon>
        <taxon>Bacillati</taxon>
        <taxon>Bacillota</taxon>
        <taxon>Clostridia</taxon>
        <taxon>Lachnospirales</taxon>
        <taxon>Lachnospiraceae</taxon>
        <taxon>Porcincola</taxon>
    </lineage>
</organism>
<feature type="transmembrane region" description="Helical" evidence="7">
    <location>
        <begin position="90"/>
        <end position="114"/>
    </location>
</feature>
<feature type="transmembrane region" description="Helical" evidence="7">
    <location>
        <begin position="436"/>
        <end position="454"/>
    </location>
</feature>
<evidence type="ECO:0000256" key="1">
    <source>
        <dbReference type="ARBA" id="ARBA00004141"/>
    </source>
</evidence>
<dbReference type="SUPFAM" id="SSF161070">
    <property type="entry name" value="SNF-like"/>
    <property type="match status" value="1"/>
</dbReference>
<evidence type="ECO:0000256" key="5">
    <source>
        <dbReference type="ARBA" id="ARBA00023136"/>
    </source>
</evidence>
<dbReference type="GO" id="GO:0016020">
    <property type="term" value="C:membrane"/>
    <property type="evidence" value="ECO:0007669"/>
    <property type="project" value="UniProtKB-SubCell"/>
</dbReference>
<accession>A0A6L5WZJ6</accession>
<keyword evidence="5 7" id="KW-0472">Membrane</keyword>
<comment type="caution">
    <text evidence="8">The sequence shown here is derived from an EMBL/GenBank/DDBJ whole genome shotgun (WGS) entry which is preliminary data.</text>
</comment>
<feature type="transmembrane region" description="Helical" evidence="7">
    <location>
        <begin position="147"/>
        <end position="166"/>
    </location>
</feature>
<evidence type="ECO:0000256" key="2">
    <source>
        <dbReference type="ARBA" id="ARBA00022448"/>
    </source>
</evidence>
<dbReference type="AlphaFoldDB" id="A0A6L5WZJ6"/>